<organism evidence="2 3">
    <name type="scientific">Sphenostylis stenocarpa</name>
    <dbReference type="NCBI Taxonomy" id="92480"/>
    <lineage>
        <taxon>Eukaryota</taxon>
        <taxon>Viridiplantae</taxon>
        <taxon>Streptophyta</taxon>
        <taxon>Embryophyta</taxon>
        <taxon>Tracheophyta</taxon>
        <taxon>Spermatophyta</taxon>
        <taxon>Magnoliopsida</taxon>
        <taxon>eudicotyledons</taxon>
        <taxon>Gunneridae</taxon>
        <taxon>Pentapetalae</taxon>
        <taxon>rosids</taxon>
        <taxon>fabids</taxon>
        <taxon>Fabales</taxon>
        <taxon>Fabaceae</taxon>
        <taxon>Papilionoideae</taxon>
        <taxon>50 kb inversion clade</taxon>
        <taxon>NPAAA clade</taxon>
        <taxon>indigoferoid/millettioid clade</taxon>
        <taxon>Phaseoleae</taxon>
        <taxon>Sphenostylis</taxon>
    </lineage>
</organism>
<dbReference type="Proteomes" id="UP001189624">
    <property type="component" value="Chromosome 4"/>
</dbReference>
<feature type="chain" id="PRO_5041685528" description="Secreted protein" evidence="1">
    <location>
        <begin position="28"/>
        <end position="112"/>
    </location>
</feature>
<feature type="signal peptide" evidence="1">
    <location>
        <begin position="1"/>
        <end position="27"/>
    </location>
</feature>
<dbReference type="AlphaFoldDB" id="A0AA86VAU0"/>
<dbReference type="PANTHER" id="PTHR33156">
    <property type="entry name" value="OS02G0230000 PROTEIN"/>
    <property type="match status" value="1"/>
</dbReference>
<evidence type="ECO:0000256" key="1">
    <source>
        <dbReference type="SAM" id="SignalP"/>
    </source>
</evidence>
<dbReference type="GO" id="GO:0005739">
    <property type="term" value="C:mitochondrion"/>
    <property type="evidence" value="ECO:0007669"/>
    <property type="project" value="TreeGrafter"/>
</dbReference>
<reference evidence="2" key="1">
    <citation type="submission" date="2023-10" db="EMBL/GenBank/DDBJ databases">
        <authorList>
            <person name="Domelevo Entfellner J.-B."/>
        </authorList>
    </citation>
    <scope>NUCLEOTIDE SEQUENCE</scope>
</reference>
<evidence type="ECO:0008006" key="4">
    <source>
        <dbReference type="Google" id="ProtNLM"/>
    </source>
</evidence>
<keyword evidence="3" id="KW-1185">Reference proteome</keyword>
<gene>
    <name evidence="2" type="ORF">AYBTSS11_LOCUS13051</name>
</gene>
<dbReference type="Gramene" id="rna-AYBTSS11_LOCUS13051">
    <property type="protein sequence ID" value="CAJ1948184.1"/>
    <property type="gene ID" value="gene-AYBTSS11_LOCUS13051"/>
</dbReference>
<dbReference type="EMBL" id="OY731401">
    <property type="protein sequence ID" value="CAJ1948184.1"/>
    <property type="molecule type" value="Genomic_DNA"/>
</dbReference>
<accession>A0AA86VAU0</accession>
<protein>
    <recommendedName>
        <fullName evidence="4">Secreted protein</fullName>
    </recommendedName>
</protein>
<evidence type="ECO:0000313" key="2">
    <source>
        <dbReference type="EMBL" id="CAJ1948184.1"/>
    </source>
</evidence>
<keyword evidence="1" id="KW-0732">Signal</keyword>
<proteinExistence type="predicted"/>
<evidence type="ECO:0000313" key="3">
    <source>
        <dbReference type="Proteomes" id="UP001189624"/>
    </source>
</evidence>
<sequence>MRNSVSQFFFLHLFPLILMALLSHCTRRFISNPSFKTALRPINHSPLLNPTVPQRASPLFIRTFVYQLGGVQSLLPLHSVVATARLVSSLSINSRSCDALSLATLCCNYPGP</sequence>
<dbReference type="PANTHER" id="PTHR33156:SF9">
    <property type="entry name" value="PROTEIN NUCLEAR FUSION DEFECTIVE 6, CHLOROPLASTIC_MITOCHONDRIAL"/>
    <property type="match status" value="1"/>
</dbReference>
<dbReference type="InterPro" id="IPR043459">
    <property type="entry name" value="NFD6/NOXY2-like"/>
</dbReference>
<name>A0AA86VAU0_9FABA</name>